<dbReference type="AlphaFoldDB" id="A0AAV8WX02"/>
<reference evidence="1" key="1">
    <citation type="journal article" date="2023" name="Insect Mol. Biol.">
        <title>Genome sequencing provides insights into the evolution of gene families encoding plant cell wall-degrading enzymes in longhorned beetles.</title>
        <authorList>
            <person name="Shin N.R."/>
            <person name="Okamura Y."/>
            <person name="Kirsch R."/>
            <person name="Pauchet Y."/>
        </authorList>
    </citation>
    <scope>NUCLEOTIDE SEQUENCE</scope>
    <source>
        <strain evidence="1">RBIC_L_NR</strain>
    </source>
</reference>
<evidence type="ECO:0000313" key="1">
    <source>
        <dbReference type="EMBL" id="KAJ8930802.1"/>
    </source>
</evidence>
<gene>
    <name evidence="1" type="ORF">NQ314_016358</name>
</gene>
<protein>
    <submittedName>
        <fullName evidence="1">Uncharacterized protein</fullName>
    </submittedName>
</protein>
<comment type="caution">
    <text evidence="1">The sequence shown here is derived from an EMBL/GenBank/DDBJ whole genome shotgun (WGS) entry which is preliminary data.</text>
</comment>
<dbReference type="Proteomes" id="UP001162156">
    <property type="component" value="Unassembled WGS sequence"/>
</dbReference>
<accession>A0AAV8WX02</accession>
<dbReference type="EMBL" id="JANEYF010004540">
    <property type="protein sequence ID" value="KAJ8930802.1"/>
    <property type="molecule type" value="Genomic_DNA"/>
</dbReference>
<proteinExistence type="predicted"/>
<organism evidence="1 2">
    <name type="scientific">Rhamnusium bicolor</name>
    <dbReference type="NCBI Taxonomy" id="1586634"/>
    <lineage>
        <taxon>Eukaryota</taxon>
        <taxon>Metazoa</taxon>
        <taxon>Ecdysozoa</taxon>
        <taxon>Arthropoda</taxon>
        <taxon>Hexapoda</taxon>
        <taxon>Insecta</taxon>
        <taxon>Pterygota</taxon>
        <taxon>Neoptera</taxon>
        <taxon>Endopterygota</taxon>
        <taxon>Coleoptera</taxon>
        <taxon>Polyphaga</taxon>
        <taxon>Cucujiformia</taxon>
        <taxon>Chrysomeloidea</taxon>
        <taxon>Cerambycidae</taxon>
        <taxon>Lepturinae</taxon>
        <taxon>Rhagiini</taxon>
        <taxon>Rhamnusium</taxon>
    </lineage>
</organism>
<sequence>MNLEVQEEVIKIMCGMLSRVAHLESEPGSLRDRLQERAVIFGERFSREGYKSSSSMVNSFIKLIDILTFF</sequence>
<name>A0AAV8WX02_9CUCU</name>
<evidence type="ECO:0000313" key="2">
    <source>
        <dbReference type="Proteomes" id="UP001162156"/>
    </source>
</evidence>
<keyword evidence="2" id="KW-1185">Reference proteome</keyword>